<gene>
    <name evidence="1" type="ORF">PENTCL1PPCAC_3853</name>
</gene>
<keyword evidence="2" id="KW-1185">Reference proteome</keyword>
<organism evidence="1 2">
    <name type="scientific">Pristionchus entomophagus</name>
    <dbReference type="NCBI Taxonomy" id="358040"/>
    <lineage>
        <taxon>Eukaryota</taxon>
        <taxon>Metazoa</taxon>
        <taxon>Ecdysozoa</taxon>
        <taxon>Nematoda</taxon>
        <taxon>Chromadorea</taxon>
        <taxon>Rhabditida</taxon>
        <taxon>Rhabditina</taxon>
        <taxon>Diplogasteromorpha</taxon>
        <taxon>Diplogasteroidea</taxon>
        <taxon>Neodiplogasteridae</taxon>
        <taxon>Pristionchus</taxon>
    </lineage>
</organism>
<dbReference type="Proteomes" id="UP001432027">
    <property type="component" value="Unassembled WGS sequence"/>
</dbReference>
<reference evidence="1" key="1">
    <citation type="submission" date="2023-10" db="EMBL/GenBank/DDBJ databases">
        <title>Genome assembly of Pristionchus species.</title>
        <authorList>
            <person name="Yoshida K."/>
            <person name="Sommer R.J."/>
        </authorList>
    </citation>
    <scope>NUCLEOTIDE SEQUENCE</scope>
    <source>
        <strain evidence="1">RS0144</strain>
    </source>
</reference>
<dbReference type="AlphaFoldDB" id="A0AAV5SF41"/>
<dbReference type="EMBL" id="BTSX01000001">
    <property type="protein sequence ID" value="GMS81678.1"/>
    <property type="molecule type" value="Genomic_DNA"/>
</dbReference>
<comment type="caution">
    <text evidence="1">The sequence shown here is derived from an EMBL/GenBank/DDBJ whole genome shotgun (WGS) entry which is preliminary data.</text>
</comment>
<feature type="non-terminal residue" evidence="1">
    <location>
        <position position="1"/>
    </location>
</feature>
<sequence>GEGMSFFSGMRLGPVRIMESAEAPLCCSQRAVRKSRSRAGIRLHLRKQRNSACRQAQNQKIFTL</sequence>
<name>A0AAV5SF41_9BILA</name>
<protein>
    <submittedName>
        <fullName evidence="1">Uncharacterized protein</fullName>
    </submittedName>
</protein>
<accession>A0AAV5SF41</accession>
<evidence type="ECO:0000313" key="1">
    <source>
        <dbReference type="EMBL" id="GMS81678.1"/>
    </source>
</evidence>
<evidence type="ECO:0000313" key="2">
    <source>
        <dbReference type="Proteomes" id="UP001432027"/>
    </source>
</evidence>
<proteinExistence type="predicted"/>